<proteinExistence type="predicted"/>
<dbReference type="PANTHER" id="PTHR12558:SF13">
    <property type="entry name" value="CELL DIVISION CYCLE PROTEIN 27 HOMOLOG"/>
    <property type="match status" value="1"/>
</dbReference>
<dbReference type="PANTHER" id="PTHR12558">
    <property type="entry name" value="CELL DIVISION CYCLE 16,23,27"/>
    <property type="match status" value="1"/>
</dbReference>
<keyword evidence="1" id="KW-0802">TPR repeat</keyword>
<protein>
    <submittedName>
        <fullName evidence="3">Tetratricopeptide repeat-containing protein</fullName>
    </submittedName>
</protein>
<dbReference type="Gene3D" id="1.10.260.40">
    <property type="entry name" value="lambda repressor-like DNA-binding domains"/>
    <property type="match status" value="1"/>
</dbReference>
<evidence type="ECO:0000313" key="4">
    <source>
        <dbReference type="Proteomes" id="UP000198534"/>
    </source>
</evidence>
<dbReference type="SUPFAM" id="SSF48452">
    <property type="entry name" value="TPR-like"/>
    <property type="match status" value="2"/>
</dbReference>
<dbReference type="InterPro" id="IPR019734">
    <property type="entry name" value="TPR_rpt"/>
</dbReference>
<feature type="repeat" description="TPR" evidence="1">
    <location>
        <begin position="218"/>
        <end position="251"/>
    </location>
</feature>
<dbReference type="PROSITE" id="PS50005">
    <property type="entry name" value="TPR"/>
    <property type="match status" value="2"/>
</dbReference>
<dbReference type="CDD" id="cd00093">
    <property type="entry name" value="HTH_XRE"/>
    <property type="match status" value="1"/>
</dbReference>
<dbReference type="Gene3D" id="1.25.40.10">
    <property type="entry name" value="Tetratricopeptide repeat domain"/>
    <property type="match status" value="2"/>
</dbReference>
<dbReference type="InterPro" id="IPR010982">
    <property type="entry name" value="Lambda_DNA-bd_dom_sf"/>
</dbReference>
<evidence type="ECO:0000256" key="1">
    <source>
        <dbReference type="PROSITE-ProRule" id="PRU00339"/>
    </source>
</evidence>
<feature type="repeat" description="TPR" evidence="1">
    <location>
        <begin position="259"/>
        <end position="292"/>
    </location>
</feature>
<dbReference type="Pfam" id="PF13181">
    <property type="entry name" value="TPR_8"/>
    <property type="match status" value="2"/>
</dbReference>
<dbReference type="GO" id="GO:0003677">
    <property type="term" value="F:DNA binding"/>
    <property type="evidence" value="ECO:0007669"/>
    <property type="project" value="InterPro"/>
</dbReference>
<gene>
    <name evidence="3" type="ORF">SAMN05444487_11054</name>
</gene>
<dbReference type="Proteomes" id="UP000198534">
    <property type="component" value="Unassembled WGS sequence"/>
</dbReference>
<dbReference type="OrthoDB" id="252257at2"/>
<evidence type="ECO:0000313" key="3">
    <source>
        <dbReference type="EMBL" id="SDX10184.1"/>
    </source>
</evidence>
<dbReference type="Pfam" id="PF01381">
    <property type="entry name" value="HTH_3"/>
    <property type="match status" value="1"/>
</dbReference>
<evidence type="ECO:0000259" key="2">
    <source>
        <dbReference type="PROSITE" id="PS50943"/>
    </source>
</evidence>
<dbReference type="EMBL" id="FNNQ01000010">
    <property type="protein sequence ID" value="SDX10184.1"/>
    <property type="molecule type" value="Genomic_DNA"/>
</dbReference>
<organism evidence="3 4">
    <name type="scientific">Marininema mesophilum</name>
    <dbReference type="NCBI Taxonomy" id="1048340"/>
    <lineage>
        <taxon>Bacteria</taxon>
        <taxon>Bacillati</taxon>
        <taxon>Bacillota</taxon>
        <taxon>Bacilli</taxon>
        <taxon>Bacillales</taxon>
        <taxon>Thermoactinomycetaceae</taxon>
        <taxon>Marininema</taxon>
    </lineage>
</organism>
<dbReference type="PROSITE" id="PS50943">
    <property type="entry name" value="HTH_CROC1"/>
    <property type="match status" value="1"/>
</dbReference>
<keyword evidence="4" id="KW-1185">Reference proteome</keyword>
<dbReference type="Pfam" id="PF13424">
    <property type="entry name" value="TPR_12"/>
    <property type="match status" value="1"/>
</dbReference>
<dbReference type="InterPro" id="IPR001387">
    <property type="entry name" value="Cro/C1-type_HTH"/>
</dbReference>
<dbReference type="SMART" id="SM00028">
    <property type="entry name" value="TPR"/>
    <property type="match status" value="6"/>
</dbReference>
<dbReference type="SUPFAM" id="SSF47413">
    <property type="entry name" value="lambda repressor-like DNA-binding domains"/>
    <property type="match status" value="1"/>
</dbReference>
<feature type="domain" description="HTH cro/C1-type" evidence="2">
    <location>
        <begin position="1"/>
        <end position="45"/>
    </location>
</feature>
<sequence length="435" mass="50983">MTQSELAEGIISVPYLSLIENEKAHPRPDIIQPLAKRLQSTVQHLLGVTDRETVREAEYLLNRIHRSLLAQGADHALKELDALKDLAQQVNDTNLLIQIDLLEINCYIHQMNDQQFCKKMKEFESRWELSEIDPNLLVRYIRLKGNTHLFRDRYPEALACYKEAETHIQNVTNEVEKAYLYGEMSKVYQHLSNYPFCILYAERSIELMVKNDRWLEMCHQLNVLGTCHSRSGDFNEAIKCFERVLRLAEQFSMSELLFSYTYHEMGCCYMRLEETNQAIYYFQRSLEMIEPYQVKDWEIGRIHQALCQTYLHSGNMEMARLHVDQGIRNLQSRKKRLAECMIYSGQIHYHAGQVPEFLQQYEEAIQLFRTVKATEQLAHACHTLGNFHLENGNREKAIHYLVEATQQYHEIVPSINLRVKLPTPATQNTLENLTP</sequence>
<dbReference type="AlphaFoldDB" id="A0A1H2YZW4"/>
<reference evidence="3 4" key="1">
    <citation type="submission" date="2016-10" db="EMBL/GenBank/DDBJ databases">
        <authorList>
            <person name="de Groot N.N."/>
        </authorList>
    </citation>
    <scope>NUCLEOTIDE SEQUENCE [LARGE SCALE GENOMIC DNA]</scope>
    <source>
        <strain evidence="3 4">DSM 45610</strain>
    </source>
</reference>
<dbReference type="InterPro" id="IPR011990">
    <property type="entry name" value="TPR-like_helical_dom_sf"/>
</dbReference>
<accession>A0A1H2YZW4</accession>
<dbReference type="STRING" id="1048340.SAMN05444487_11054"/>
<name>A0A1H2YZW4_9BACL</name>